<name>M3GRS5_9LEPT</name>
<reference evidence="1 2" key="1">
    <citation type="submission" date="2013-01" db="EMBL/GenBank/DDBJ databases">
        <authorList>
            <person name="Harkins D.M."/>
            <person name="Durkin A.S."/>
            <person name="Brinkac L.M."/>
            <person name="Haft D.H."/>
            <person name="Selengut J.D."/>
            <person name="Sanka R."/>
            <person name="DePew J."/>
            <person name="Purushe J."/>
            <person name="Tulsiani S.M."/>
            <person name="Graham G.C."/>
            <person name="Burns M.-A."/>
            <person name="Dohnt M.F."/>
            <person name="Smythe L.D."/>
            <person name="McKay D.B."/>
            <person name="Craig S.B."/>
            <person name="Vinetz J.M."/>
            <person name="Sutton G.G."/>
            <person name="Nierman W.C."/>
            <person name="Fouts D.E."/>
        </authorList>
    </citation>
    <scope>NUCLEOTIDE SEQUENCE [LARGE SCALE GENOMIC DNA]</scope>
    <source>
        <strain evidence="1 2">LT2116</strain>
    </source>
</reference>
<sequence length="46" mass="5455">MTDRFLFHVYEPISDLQKNEIGRCRNRFKSIASILSGSRFSLDMKF</sequence>
<evidence type="ECO:0000313" key="1">
    <source>
        <dbReference type="EMBL" id="EMF79596.1"/>
    </source>
</evidence>
<dbReference type="Proteomes" id="UP000011770">
    <property type="component" value="Unassembled WGS sequence"/>
</dbReference>
<comment type="caution">
    <text evidence="1">The sequence shown here is derived from an EMBL/GenBank/DDBJ whole genome shotgun (WGS) entry which is preliminary data.</text>
</comment>
<protein>
    <submittedName>
        <fullName evidence="1">Uncharacterized protein</fullName>
    </submittedName>
</protein>
<gene>
    <name evidence="1" type="ORF">LEP1GSC188_1522</name>
</gene>
<evidence type="ECO:0000313" key="2">
    <source>
        <dbReference type="Proteomes" id="UP000011770"/>
    </source>
</evidence>
<organism evidence="1 2">
    <name type="scientific">Leptospira weilii serovar Topaz str. LT2116</name>
    <dbReference type="NCBI Taxonomy" id="1088540"/>
    <lineage>
        <taxon>Bacteria</taxon>
        <taxon>Pseudomonadati</taxon>
        <taxon>Spirochaetota</taxon>
        <taxon>Spirochaetia</taxon>
        <taxon>Leptospirales</taxon>
        <taxon>Leptospiraceae</taxon>
        <taxon>Leptospira</taxon>
    </lineage>
</organism>
<dbReference type="AlphaFoldDB" id="M3GRS5"/>
<proteinExistence type="predicted"/>
<accession>M3GRS5</accession>
<dbReference type="EMBL" id="AHOR02000076">
    <property type="protein sequence ID" value="EMF79596.1"/>
    <property type="molecule type" value="Genomic_DNA"/>
</dbReference>